<dbReference type="KEGG" id="ruj:E5Z56_02610"/>
<dbReference type="AlphaFoldDB" id="A0A4P8XTL5"/>
<keyword evidence="2" id="KW-1185">Reference proteome</keyword>
<dbReference type="Pfam" id="PF14907">
    <property type="entry name" value="NTP_transf_5"/>
    <property type="match status" value="1"/>
</dbReference>
<reference evidence="1 2" key="1">
    <citation type="submission" date="2019-04" db="EMBL/GenBank/DDBJ databases">
        <authorList>
            <person name="Embree M."/>
            <person name="Gaffney J.R."/>
        </authorList>
    </citation>
    <scope>NUCLEOTIDE SEQUENCE [LARGE SCALE GENOMIC DNA]</scope>
    <source>
        <strain evidence="1 2">JE7A12</strain>
    </source>
</reference>
<protein>
    <recommendedName>
        <fullName evidence="3">Nucleotidyltransferase family protein</fullName>
    </recommendedName>
</protein>
<accession>A0A4P8XTL5</accession>
<gene>
    <name evidence="1" type="ORF">E5Z56_02610</name>
</gene>
<dbReference type="RefSeq" id="WP_138156396.1">
    <property type="nucleotide sequence ID" value="NZ_CP039381.1"/>
</dbReference>
<dbReference type="Proteomes" id="UP000301475">
    <property type="component" value="Chromosome"/>
</dbReference>
<name>A0A4P8XTL5_9FIRM</name>
<dbReference type="OrthoDB" id="9773927at2"/>
<organism evidence="1 2">
    <name type="scientific">Ruminococcus bovis</name>
    <dbReference type="NCBI Taxonomy" id="2564099"/>
    <lineage>
        <taxon>Bacteria</taxon>
        <taxon>Bacillati</taxon>
        <taxon>Bacillota</taxon>
        <taxon>Clostridia</taxon>
        <taxon>Eubacteriales</taxon>
        <taxon>Oscillospiraceae</taxon>
        <taxon>Ruminococcus</taxon>
    </lineage>
</organism>
<evidence type="ECO:0008006" key="3">
    <source>
        <dbReference type="Google" id="ProtNLM"/>
    </source>
</evidence>
<evidence type="ECO:0000313" key="2">
    <source>
        <dbReference type="Proteomes" id="UP000301475"/>
    </source>
</evidence>
<dbReference type="EMBL" id="CP039381">
    <property type="protein sequence ID" value="QCT06311.1"/>
    <property type="molecule type" value="Genomic_DNA"/>
</dbReference>
<proteinExistence type="predicted"/>
<evidence type="ECO:0000313" key="1">
    <source>
        <dbReference type="EMBL" id="QCT06311.1"/>
    </source>
</evidence>
<dbReference type="InterPro" id="IPR039498">
    <property type="entry name" value="NTP_transf_5"/>
</dbReference>
<sequence>MDFYLQYGNYLSSILQSLIKNKKPAQPNFQIDWSKFFHFCMHHKVANMVYLSIKDFNVPKEVLSKFKDVYSKLTFIEAKQEIYSDMVYSAFEDNEVSFLPVKGILIKKLYPVENYRSSGDIDILIKNSDFEKSCKVLESLGYKTFEKPNKGNDYHISYEKNSVHIELHSSLAPKDSNFYDYFNKSFHRAYLKENSKFHYLLNNEDFYIYTLYHLYKHFVKGGVGVRYFLDMYLLNKKMTFDNTYLNSELKKLGLFDFNKTVKELSQVFFEDKSQDNRLMELSRFVYISGAHGEQTFFAMSMISPKDTKKKGFYFTNKIKFFCDAWFIGYDAMKERYKVLVNHKWLLPFCYIHKGFYTLIKKPKAIVREKNQIANMNKDVKNYIDSINKMAGI</sequence>